<gene>
    <name evidence="13" type="ORF">B1756_15385</name>
</gene>
<dbReference type="PROSITE" id="PS00211">
    <property type="entry name" value="ABC_TRANSPORTER_1"/>
    <property type="match status" value="1"/>
</dbReference>
<dbReference type="PANTHER" id="PTHR42781">
    <property type="entry name" value="SPERMIDINE/PUTRESCINE IMPORT ATP-BINDING PROTEIN POTA"/>
    <property type="match status" value="1"/>
</dbReference>
<dbReference type="Pfam" id="PF00005">
    <property type="entry name" value="ABC_tran"/>
    <property type="match status" value="1"/>
</dbReference>
<dbReference type="GO" id="GO:0005524">
    <property type="term" value="F:ATP binding"/>
    <property type="evidence" value="ECO:0007669"/>
    <property type="project" value="UniProtKB-KW"/>
</dbReference>
<evidence type="ECO:0000256" key="9">
    <source>
        <dbReference type="ARBA" id="ARBA00041133"/>
    </source>
</evidence>
<reference evidence="14" key="1">
    <citation type="submission" date="2017-02" db="EMBL/GenBank/DDBJ databases">
        <title>Natronthermophilus aegyptiacus gen. nov.,sp. nov., an aerobic, extremely halophilic alkalithermophilic archaeon isolated from the athalassohaline Wadi An Natrun, Egypt.</title>
        <authorList>
            <person name="Zhao B."/>
        </authorList>
    </citation>
    <scope>NUCLEOTIDE SEQUENCE [LARGE SCALE GENOMIC DNA]</scope>
    <source>
        <strain evidence="14">JW/NM-HA 15</strain>
    </source>
</reference>
<dbReference type="OrthoDB" id="18368at2157"/>
<evidence type="ECO:0000256" key="2">
    <source>
        <dbReference type="ARBA" id="ARBA00022448"/>
    </source>
</evidence>
<dbReference type="AlphaFoldDB" id="A0A2Z2HYR6"/>
<dbReference type="GO" id="GO:0043190">
    <property type="term" value="C:ATP-binding cassette (ABC) transporter complex"/>
    <property type="evidence" value="ECO:0007669"/>
    <property type="project" value="InterPro"/>
</dbReference>
<sequence>MSEITLLELEKRYGETTAVEDVSVEITDGELLCLLGPSGSGKSTTLRMIAGLETPTSGTIRIGGEDVTDHPAYDRNTSTVFQDWALFPHKSVLENVAFGLKMRGVPKEQRHERAEEMLERVQMSGYGDHDPTNLSGGQKQRVALARSLAVNPDVLLLDEPLSNLDKRLREDMQIELREIHEDLEETFVHVTHDQDEAFTLADRIGIMNEGELIQVGDPDEIYENPKNRFIEGFLGDTNFVEGTVSSVGPDIVTVETALGAELTIPTNGDHEVTEGTELELSLRPEILSIDLLASDGDAAGDTGGAERERSMLADGSALNAVTGTIDNVLYRGSTVRYSVSVGDSSVFVERTDTTEETLSAGDEIRIEWNGDDVLAFRTDGTRVEL</sequence>
<evidence type="ECO:0000256" key="3">
    <source>
        <dbReference type="ARBA" id="ARBA00022505"/>
    </source>
</evidence>
<keyword evidence="2" id="KW-0813">Transport</keyword>
<evidence type="ECO:0000313" key="13">
    <source>
        <dbReference type="EMBL" id="ARS90977.1"/>
    </source>
</evidence>
<evidence type="ECO:0000259" key="12">
    <source>
        <dbReference type="PROSITE" id="PS50893"/>
    </source>
</evidence>
<evidence type="ECO:0000256" key="6">
    <source>
        <dbReference type="ARBA" id="ARBA00038307"/>
    </source>
</evidence>
<keyword evidence="5 13" id="KW-0067">ATP-binding</keyword>
<dbReference type="EC" id="7.3.2.6" evidence="8"/>
<evidence type="ECO:0000256" key="5">
    <source>
        <dbReference type="ARBA" id="ARBA00022840"/>
    </source>
</evidence>
<dbReference type="GO" id="GO:1901238">
    <property type="term" value="F:ABC-type tungstate transporter activity"/>
    <property type="evidence" value="ECO:0007669"/>
    <property type="project" value="UniProtKB-EC"/>
</dbReference>
<dbReference type="InterPro" id="IPR003593">
    <property type="entry name" value="AAA+_ATPase"/>
</dbReference>
<dbReference type="FunFam" id="3.40.50.300:FF:000425">
    <property type="entry name" value="Probable ABC transporter, ATP-binding subunit"/>
    <property type="match status" value="1"/>
</dbReference>
<comment type="similarity">
    <text evidence="6">Belongs to the ABC transporter superfamily. Sulfate/tungstate importer (TC 3.A.1.6) family.</text>
</comment>
<evidence type="ECO:0000313" key="14">
    <source>
        <dbReference type="Proteomes" id="UP000250088"/>
    </source>
</evidence>
<comment type="function">
    <text evidence="11">Part of the ABC transporter complex WtpABC involved in molybdate/tungstate import. Responsible for energy coupling to the transport system.</text>
</comment>
<evidence type="ECO:0000256" key="1">
    <source>
        <dbReference type="ARBA" id="ARBA00004202"/>
    </source>
</evidence>
<keyword evidence="3" id="KW-0500">Molybdenum</keyword>
<dbReference type="PROSITE" id="PS50893">
    <property type="entry name" value="ABC_TRANSPORTER_2"/>
    <property type="match status" value="1"/>
</dbReference>
<feature type="domain" description="ABC transporter" evidence="12">
    <location>
        <begin position="4"/>
        <end position="234"/>
    </location>
</feature>
<evidence type="ECO:0000256" key="10">
    <source>
        <dbReference type="ARBA" id="ARBA00047936"/>
    </source>
</evidence>
<organism evidence="13 14">
    <name type="scientific">Natrarchaeobaculum aegyptiacum</name>
    <dbReference type="NCBI Taxonomy" id="745377"/>
    <lineage>
        <taxon>Archaea</taxon>
        <taxon>Methanobacteriati</taxon>
        <taxon>Methanobacteriota</taxon>
        <taxon>Stenosarchaea group</taxon>
        <taxon>Halobacteria</taxon>
        <taxon>Halobacteriales</taxon>
        <taxon>Natrialbaceae</taxon>
        <taxon>Natrarchaeobaculum</taxon>
    </lineage>
</organism>
<dbReference type="Gene3D" id="2.40.50.100">
    <property type="match status" value="1"/>
</dbReference>
<name>A0A2Z2HYR6_9EURY</name>
<dbReference type="Proteomes" id="UP000250088">
    <property type="component" value="Chromosome"/>
</dbReference>
<dbReference type="SUPFAM" id="SSF50331">
    <property type="entry name" value="MOP-like"/>
    <property type="match status" value="1"/>
</dbReference>
<evidence type="ECO:0000256" key="11">
    <source>
        <dbReference type="ARBA" id="ARBA00057369"/>
    </source>
</evidence>
<dbReference type="Gene3D" id="3.40.50.300">
    <property type="entry name" value="P-loop containing nucleotide triphosphate hydrolases"/>
    <property type="match status" value="1"/>
</dbReference>
<dbReference type="InterPro" id="IPR008995">
    <property type="entry name" value="Mo/tungstate-bd_C_term_dom"/>
</dbReference>
<keyword evidence="4" id="KW-0547">Nucleotide-binding</keyword>
<dbReference type="GO" id="GO:0016887">
    <property type="term" value="F:ATP hydrolysis activity"/>
    <property type="evidence" value="ECO:0007669"/>
    <property type="project" value="InterPro"/>
</dbReference>
<protein>
    <recommendedName>
        <fullName evidence="9">Molybdate/tungstate import ATP-binding protein WtpC</fullName>
        <ecNumber evidence="8">7.3.2.6</ecNumber>
    </recommendedName>
</protein>
<dbReference type="SUPFAM" id="SSF52540">
    <property type="entry name" value="P-loop containing nucleoside triphosphate hydrolases"/>
    <property type="match status" value="1"/>
</dbReference>
<dbReference type="EMBL" id="CP019893">
    <property type="protein sequence ID" value="ARS90977.1"/>
    <property type="molecule type" value="Genomic_DNA"/>
</dbReference>
<dbReference type="SMART" id="SM00382">
    <property type="entry name" value="AAA"/>
    <property type="match status" value="1"/>
</dbReference>
<dbReference type="KEGG" id="naj:B1756_15385"/>
<dbReference type="InterPro" id="IPR013611">
    <property type="entry name" value="Transp-assoc_OB_typ2"/>
</dbReference>
<dbReference type="RefSeq" id="WP_086889341.1">
    <property type="nucleotide sequence ID" value="NZ_CP019893.1"/>
</dbReference>
<evidence type="ECO:0000256" key="7">
    <source>
        <dbReference type="ARBA" id="ARBA00038781"/>
    </source>
</evidence>
<dbReference type="InterPro" id="IPR003439">
    <property type="entry name" value="ABC_transporter-like_ATP-bd"/>
</dbReference>
<comment type="subunit">
    <text evidence="7">The complex is composed of two ATP-binding proteins (WtpC), two transmembrane proteins (WtpB) and a solute-binding protein (WtpA).</text>
</comment>
<evidence type="ECO:0000256" key="8">
    <source>
        <dbReference type="ARBA" id="ARBA00039025"/>
    </source>
</evidence>
<dbReference type="GeneID" id="32895484"/>
<dbReference type="InterPro" id="IPR027417">
    <property type="entry name" value="P-loop_NTPase"/>
</dbReference>
<proteinExistence type="inferred from homology"/>
<dbReference type="Pfam" id="PF08402">
    <property type="entry name" value="TOBE_2"/>
    <property type="match status" value="1"/>
</dbReference>
<dbReference type="InterPro" id="IPR050093">
    <property type="entry name" value="ABC_SmlMolc_Importer"/>
</dbReference>
<comment type="subcellular location">
    <subcellularLocation>
        <location evidence="1">Cell membrane</location>
        <topology evidence="1">Peripheral membrane protein</topology>
    </subcellularLocation>
</comment>
<dbReference type="InterPro" id="IPR017871">
    <property type="entry name" value="ABC_transporter-like_CS"/>
</dbReference>
<comment type="catalytic activity">
    <reaction evidence="10">
        <text>tungstate(in) + ATP + H2O = tungstate(out) + ADP + phosphate + H(+)</text>
        <dbReference type="Rhea" id="RHEA:35027"/>
        <dbReference type="ChEBI" id="CHEBI:15377"/>
        <dbReference type="ChEBI" id="CHEBI:15378"/>
        <dbReference type="ChEBI" id="CHEBI:30616"/>
        <dbReference type="ChEBI" id="CHEBI:43474"/>
        <dbReference type="ChEBI" id="CHEBI:46502"/>
        <dbReference type="ChEBI" id="CHEBI:456216"/>
        <dbReference type="EC" id="7.3.2.6"/>
    </reaction>
</comment>
<keyword evidence="14" id="KW-1185">Reference proteome</keyword>
<evidence type="ECO:0000256" key="4">
    <source>
        <dbReference type="ARBA" id="ARBA00022741"/>
    </source>
</evidence>
<dbReference type="PANTHER" id="PTHR42781:SF4">
    <property type="entry name" value="SPERMIDINE_PUTRESCINE IMPORT ATP-BINDING PROTEIN POTA"/>
    <property type="match status" value="1"/>
</dbReference>
<accession>A0A2Z2HYR6</accession>